<dbReference type="PANTHER" id="PTHR10788:SF106">
    <property type="entry name" value="BCDNA.GH08860"/>
    <property type="match status" value="1"/>
</dbReference>
<comment type="cofactor">
    <cofactor evidence="3">
        <name>a divalent metal cation</name>
        <dbReference type="ChEBI" id="CHEBI:60240"/>
    </cofactor>
</comment>
<comment type="pathway">
    <text evidence="3">Glycan biosynthesis; trehalose biosynthesis.</text>
</comment>
<dbReference type="InterPro" id="IPR006379">
    <property type="entry name" value="HAD-SF_hydro_IIB"/>
</dbReference>
<dbReference type="Proteomes" id="UP000008783">
    <property type="component" value="Unassembled WGS sequence"/>
</dbReference>
<dbReference type="Gene3D" id="3.30.70.1020">
    <property type="entry name" value="Trehalose-6-phosphate phosphatase related protein, domain 2"/>
    <property type="match status" value="1"/>
</dbReference>
<evidence type="ECO:0000313" key="5">
    <source>
        <dbReference type="Proteomes" id="UP000008783"/>
    </source>
</evidence>
<evidence type="ECO:0000256" key="1">
    <source>
        <dbReference type="ARBA" id="ARBA00005409"/>
    </source>
</evidence>
<comment type="similarity">
    <text evidence="3">Belongs to the trehalose phosphatase family.</text>
</comment>
<dbReference type="Gene3D" id="3.40.50.1000">
    <property type="entry name" value="HAD superfamily/HAD-like"/>
    <property type="match status" value="1"/>
</dbReference>
<evidence type="ECO:0000256" key="2">
    <source>
        <dbReference type="ARBA" id="ARBA00006330"/>
    </source>
</evidence>
<dbReference type="GeneID" id="10545847"/>
<dbReference type="Pfam" id="PF02358">
    <property type="entry name" value="Trehalose_PPase"/>
    <property type="match status" value="1"/>
</dbReference>
<dbReference type="EC" id="3.1.3.12" evidence="3"/>
<dbReference type="NCBIfam" id="TIGR00685">
    <property type="entry name" value="T6PP"/>
    <property type="match status" value="1"/>
</dbReference>
<dbReference type="GO" id="GO:0016758">
    <property type="term" value="F:hexosyltransferase activity"/>
    <property type="evidence" value="ECO:0007669"/>
    <property type="project" value="UniProtKB-ARBA"/>
</dbReference>
<sequence length="516" mass="58838">MWERAIKYAVVHKLTHLSLVDSYDEFSSLASSASSSDNMLYIWAIVEHRFISSLHSHGGCAYTSGLQRNDYPQRDYSLENRGNKNPQGIKTTCDLLGGRGKFSERWGPHLLWIGVSNSGNSKRLTLATFSDRVLSGLEPEQKMENGEKKPTEVQITRPPALDHQKTIADFQNAKKKLMYLDFDGTMVKFQSRPHQAVPSEALLEVLDKLEKDLTTEVVIISGRDKDFLQEQFGHYPSFHLSAEYGALWRKPGEAWDQAEGLADKLKWKDNVRGLMDTVVREHNEVFGGRVWVEEKMTGLVLHYRELEESDIASRAQGLKIVNKFFENMRELKKTGQLPDDKLIVENDNCAVEVRMGELFSKGQIAQQVLKDKVDIEMVLCFGDSGSDENMMNTLFQMQKDWPKFPPMLTTVHVDNGKWLQKGFKTNAQQVAKDPQEVTNLFRAFYDLPPKDVNLNFEKKLADANSKHAQKSAEASLKLTQRLADLRLNDGQLLSRIINILKFYLSSLKFVSYLNPK</sequence>
<dbReference type="InterPro" id="IPR023214">
    <property type="entry name" value="HAD_sf"/>
</dbReference>
<dbReference type="EMBL" id="DS178290">
    <property type="protein sequence ID" value="EFP84419.2"/>
    <property type="molecule type" value="Genomic_DNA"/>
</dbReference>
<protein>
    <recommendedName>
        <fullName evidence="3">Trehalose 6-phosphate phosphatase</fullName>
        <ecNumber evidence="3">3.1.3.12</ecNumber>
    </recommendedName>
</protein>
<comment type="function">
    <text evidence="3">Removes the phosphate from trehalose 6-phosphate to produce free trehalose.</text>
</comment>
<dbReference type="RefSeq" id="XP_003328838.2">
    <property type="nucleotide sequence ID" value="XM_003328790.2"/>
</dbReference>
<dbReference type="VEuPathDB" id="FungiDB:PGTG_10139"/>
<proteinExistence type="inferred from homology"/>
<dbReference type="HOGENOM" id="CLU_527997_0_0_1"/>
<dbReference type="InterPro" id="IPR003337">
    <property type="entry name" value="Trehalose_PPase"/>
</dbReference>
<accession>E3KJE4</accession>
<dbReference type="SUPFAM" id="SSF56784">
    <property type="entry name" value="HAD-like"/>
    <property type="match status" value="1"/>
</dbReference>
<dbReference type="GO" id="GO:0005992">
    <property type="term" value="P:trehalose biosynthetic process"/>
    <property type="evidence" value="ECO:0007669"/>
    <property type="project" value="UniProtKB-UniPathway"/>
</dbReference>
<gene>
    <name evidence="4" type="ORF">PGTG_10139</name>
</gene>
<evidence type="ECO:0000256" key="3">
    <source>
        <dbReference type="RuleBase" id="RU361117"/>
    </source>
</evidence>
<reference key="1">
    <citation type="submission" date="2007-01" db="EMBL/GenBank/DDBJ databases">
        <title>The Genome Sequence of Puccinia graminis f. sp. tritici Strain CRL 75-36-700-3.</title>
        <authorList>
            <consortium name="The Broad Institute Genome Sequencing Platform"/>
            <person name="Birren B."/>
            <person name="Lander E."/>
            <person name="Galagan J."/>
            <person name="Nusbaum C."/>
            <person name="Devon K."/>
            <person name="Cuomo C."/>
            <person name="Jaffe D."/>
            <person name="Butler J."/>
            <person name="Alvarez P."/>
            <person name="Gnerre S."/>
            <person name="Grabherr M."/>
            <person name="Mauceli E."/>
            <person name="Brockman W."/>
            <person name="Young S."/>
            <person name="LaButti K."/>
            <person name="Sykes S."/>
            <person name="DeCaprio D."/>
            <person name="Crawford M."/>
            <person name="Koehrsen M."/>
            <person name="Engels R."/>
            <person name="Montgomery P."/>
            <person name="Pearson M."/>
            <person name="Howarth C."/>
            <person name="Larson L."/>
            <person name="White J."/>
            <person name="Zeng Q."/>
            <person name="Kodira C."/>
            <person name="Yandava C."/>
            <person name="Alvarado L."/>
            <person name="O'Leary S."/>
            <person name="Szabo L."/>
            <person name="Dean R."/>
            <person name="Schein J."/>
        </authorList>
    </citation>
    <scope>NUCLEOTIDE SEQUENCE</scope>
    <source>
        <strain>CRL 75-36-700-3</strain>
    </source>
</reference>
<dbReference type="AlphaFoldDB" id="E3KJE4"/>
<dbReference type="GO" id="GO:0004805">
    <property type="term" value="F:trehalose-phosphatase activity"/>
    <property type="evidence" value="ECO:0007669"/>
    <property type="project" value="UniProtKB-EC"/>
</dbReference>
<comment type="similarity">
    <text evidence="1">In the N-terminal section; belongs to the glycosyltransferase 20 family.</text>
</comment>
<evidence type="ECO:0000313" key="4">
    <source>
        <dbReference type="EMBL" id="EFP84419.2"/>
    </source>
</evidence>
<dbReference type="NCBIfam" id="TIGR01484">
    <property type="entry name" value="HAD-SF-IIB"/>
    <property type="match status" value="1"/>
</dbReference>
<keyword evidence="5" id="KW-1185">Reference proteome</keyword>
<dbReference type="InterPro" id="IPR036412">
    <property type="entry name" value="HAD-like_sf"/>
</dbReference>
<dbReference type="STRING" id="418459.E3KJE4"/>
<dbReference type="PANTHER" id="PTHR10788">
    <property type="entry name" value="TREHALOSE-6-PHOSPHATE SYNTHASE"/>
    <property type="match status" value="1"/>
</dbReference>
<dbReference type="eggNOG" id="KOG1050">
    <property type="taxonomic scope" value="Eukaryota"/>
</dbReference>
<dbReference type="InParanoid" id="E3KJE4"/>
<name>E3KJE4_PUCGT</name>
<keyword evidence="3" id="KW-0378">Hydrolase</keyword>
<comment type="catalytic activity">
    <reaction evidence="3">
        <text>alpha,alpha-trehalose 6-phosphate + H2O = alpha,alpha-trehalose + phosphate</text>
        <dbReference type="Rhea" id="RHEA:23420"/>
        <dbReference type="ChEBI" id="CHEBI:15377"/>
        <dbReference type="ChEBI" id="CHEBI:16551"/>
        <dbReference type="ChEBI" id="CHEBI:43474"/>
        <dbReference type="ChEBI" id="CHEBI:58429"/>
        <dbReference type="EC" id="3.1.3.12"/>
    </reaction>
</comment>
<reference evidence="5" key="2">
    <citation type="journal article" date="2011" name="Proc. Natl. Acad. Sci. U.S.A.">
        <title>Obligate biotrophy features unraveled by the genomic analysis of rust fungi.</title>
        <authorList>
            <person name="Duplessis S."/>
            <person name="Cuomo C.A."/>
            <person name="Lin Y.-C."/>
            <person name="Aerts A."/>
            <person name="Tisserant E."/>
            <person name="Veneault-Fourrey C."/>
            <person name="Joly D.L."/>
            <person name="Hacquard S."/>
            <person name="Amselem J."/>
            <person name="Cantarel B.L."/>
            <person name="Chiu R."/>
            <person name="Coutinho P.M."/>
            <person name="Feau N."/>
            <person name="Field M."/>
            <person name="Frey P."/>
            <person name="Gelhaye E."/>
            <person name="Goldberg J."/>
            <person name="Grabherr M.G."/>
            <person name="Kodira C.D."/>
            <person name="Kohler A."/>
            <person name="Kuees U."/>
            <person name="Lindquist E.A."/>
            <person name="Lucas S.M."/>
            <person name="Mago R."/>
            <person name="Mauceli E."/>
            <person name="Morin E."/>
            <person name="Murat C."/>
            <person name="Pangilinan J.L."/>
            <person name="Park R."/>
            <person name="Pearson M."/>
            <person name="Quesneville H."/>
            <person name="Rouhier N."/>
            <person name="Sakthikumar S."/>
            <person name="Salamov A.A."/>
            <person name="Schmutz J."/>
            <person name="Selles B."/>
            <person name="Shapiro H."/>
            <person name="Tanguay P."/>
            <person name="Tuskan G.A."/>
            <person name="Henrissat B."/>
            <person name="Van de Peer Y."/>
            <person name="Rouze P."/>
            <person name="Ellis J.G."/>
            <person name="Dodds P.N."/>
            <person name="Schein J.E."/>
            <person name="Zhong S."/>
            <person name="Hamelin R.C."/>
            <person name="Grigoriev I.V."/>
            <person name="Szabo L.J."/>
            <person name="Martin F."/>
        </authorList>
    </citation>
    <scope>NUCLEOTIDE SEQUENCE [LARGE SCALE GENOMIC DNA]</scope>
    <source>
        <strain evidence="5">CRL 75-36-700-3 / race SCCL</strain>
    </source>
</reference>
<dbReference type="UniPathway" id="UPA00299"/>
<comment type="similarity">
    <text evidence="2">In the C-terminal section; belongs to the trehalose phosphatase family.</text>
</comment>
<organism evidence="4 5">
    <name type="scientific">Puccinia graminis f. sp. tritici (strain CRL 75-36-700-3 / race SCCL)</name>
    <name type="common">Black stem rust fungus</name>
    <dbReference type="NCBI Taxonomy" id="418459"/>
    <lineage>
        <taxon>Eukaryota</taxon>
        <taxon>Fungi</taxon>
        <taxon>Dikarya</taxon>
        <taxon>Basidiomycota</taxon>
        <taxon>Pucciniomycotina</taxon>
        <taxon>Pucciniomycetes</taxon>
        <taxon>Pucciniales</taxon>
        <taxon>Pucciniaceae</taxon>
        <taxon>Puccinia</taxon>
    </lineage>
</organism>
<dbReference type="KEGG" id="pgr:PGTG_10139"/>
<dbReference type="OrthoDB" id="2501535at2759"/>
<dbReference type="InterPro" id="IPR001830">
    <property type="entry name" value="Glyco_trans_20"/>
</dbReference>